<sequence length="228" mass="24732">MTQLRGVLWDMDGTLVDTEPYWFRAEAELMTGWGVPWSEEDSLRLVGSALPVYAKIAQEAGVMLTSREIIDQLIAAVIRQTRQAIPWRPGARELLDQLCQAGIPMGLVTMSEAALANEIVANLDDSTFSVQVTGEMVEHGKPAPDPYLLGARLLMEHHYDDEFSLDRLVAIEDSEPGLTSAMAAGITTIAVPNIIALPPRPGLTLWNTLADKTIADLAALLSVEPVGS</sequence>
<dbReference type="Gene3D" id="3.40.50.1000">
    <property type="entry name" value="HAD superfamily/HAD-like"/>
    <property type="match status" value="1"/>
</dbReference>
<gene>
    <name evidence="1" type="ORF">A6F49_11965</name>
</gene>
<dbReference type="InterPro" id="IPR023198">
    <property type="entry name" value="PGP-like_dom2"/>
</dbReference>
<dbReference type="Proteomes" id="UP000078292">
    <property type="component" value="Unassembled WGS sequence"/>
</dbReference>
<keyword evidence="2" id="KW-1185">Reference proteome</keyword>
<dbReference type="SUPFAM" id="SSF56784">
    <property type="entry name" value="HAD-like"/>
    <property type="match status" value="1"/>
</dbReference>
<organism evidence="1 2">
    <name type="scientific">Enteractinococcus helveticum</name>
    <dbReference type="NCBI Taxonomy" id="1837282"/>
    <lineage>
        <taxon>Bacteria</taxon>
        <taxon>Bacillati</taxon>
        <taxon>Actinomycetota</taxon>
        <taxon>Actinomycetes</taxon>
        <taxon>Micrococcales</taxon>
        <taxon>Micrococcaceae</taxon>
    </lineage>
</organism>
<comment type="caution">
    <text evidence="1">The sequence shown here is derived from an EMBL/GenBank/DDBJ whole genome shotgun (WGS) entry which is preliminary data.</text>
</comment>
<dbReference type="PANTHER" id="PTHR18901">
    <property type="entry name" value="2-DEOXYGLUCOSE-6-PHOSPHATE PHOSPHATASE 2"/>
    <property type="match status" value="1"/>
</dbReference>
<dbReference type="SFLD" id="SFLDS00003">
    <property type="entry name" value="Haloacid_Dehalogenase"/>
    <property type="match status" value="1"/>
</dbReference>
<accession>A0A1B7LZ51</accession>
<dbReference type="AlphaFoldDB" id="A0A1B7LZ51"/>
<dbReference type="InterPro" id="IPR036412">
    <property type="entry name" value="HAD-like_sf"/>
</dbReference>
<dbReference type="STRING" id="1837282.A6F49_11965"/>
<dbReference type="EMBL" id="LXEY01000019">
    <property type="protein sequence ID" value="OAV60653.1"/>
    <property type="molecule type" value="Genomic_DNA"/>
</dbReference>
<evidence type="ECO:0000313" key="1">
    <source>
        <dbReference type="EMBL" id="OAV60653.1"/>
    </source>
</evidence>
<reference evidence="1 2" key="1">
    <citation type="submission" date="2016-04" db="EMBL/GenBank/DDBJ databases">
        <title>First whole genome shotgun sequence of the bacterium Enteractinococcus sp. strain UASWS1574.</title>
        <authorList>
            <person name="Crovadore J."/>
            <person name="Chablais R."/>
            <person name="Lefort F."/>
        </authorList>
    </citation>
    <scope>NUCLEOTIDE SEQUENCE [LARGE SCALE GENOMIC DNA]</scope>
    <source>
        <strain evidence="1 2">UASWS1574</strain>
    </source>
</reference>
<dbReference type="RefSeq" id="WP_043058183.1">
    <property type="nucleotide sequence ID" value="NZ_LXEY01000019.1"/>
</dbReference>
<name>A0A1B7LZ51_9MICC</name>
<dbReference type="SFLD" id="SFLDG01129">
    <property type="entry name" value="C1.5:_HAD__Beta-PGM__Phosphata"/>
    <property type="match status" value="1"/>
</dbReference>
<dbReference type="Pfam" id="PF13419">
    <property type="entry name" value="HAD_2"/>
    <property type="match status" value="1"/>
</dbReference>
<dbReference type="Gene3D" id="1.10.150.240">
    <property type="entry name" value="Putative phosphatase, domain 2"/>
    <property type="match status" value="1"/>
</dbReference>
<dbReference type="OrthoDB" id="9797743at2"/>
<proteinExistence type="predicted"/>
<dbReference type="InterPro" id="IPR023214">
    <property type="entry name" value="HAD_sf"/>
</dbReference>
<protein>
    <submittedName>
        <fullName evidence="1">Haloacid dehalogenase</fullName>
    </submittedName>
</protein>
<evidence type="ECO:0000313" key="2">
    <source>
        <dbReference type="Proteomes" id="UP000078292"/>
    </source>
</evidence>
<dbReference type="InterPro" id="IPR041492">
    <property type="entry name" value="HAD_2"/>
</dbReference>
<dbReference type="PANTHER" id="PTHR18901:SF38">
    <property type="entry name" value="PSEUDOURIDINE-5'-PHOSPHATASE"/>
    <property type="match status" value="1"/>
</dbReference>
<dbReference type="CDD" id="cd07505">
    <property type="entry name" value="HAD_BPGM-like"/>
    <property type="match status" value="1"/>
</dbReference>